<protein>
    <submittedName>
        <fullName evidence="2">Metallophosphoesterase</fullName>
    </submittedName>
</protein>
<dbReference type="PATRIC" id="fig|1432656.3.peg.2093"/>
<dbReference type="AlphaFoldDB" id="A0A0X1KMQ9"/>
<dbReference type="RefSeq" id="WP_062373860.1">
    <property type="nucleotide sequence ID" value="NZ_CP007140.1"/>
</dbReference>
<gene>
    <name evidence="2" type="ORF">X802_10705</name>
</gene>
<sequence length="190" mass="21699">MLGFLRRRKLRRLRHNMDEILIMHIGDTPESVYRFLERLIDELQPDVIIHTGDLVDNVKLERRPELKPAYEAGLRKLARILKGSGAKLYIVPGNEDCKKLLQEFFGDNVVEPGSIVEIEGKTFALGHSWRDVANKEADFKLYGHNFKVIPSGLNAVLGINFIFLPSGRTVRVDYPVGTDTARGYRLWRGL</sequence>
<name>A0A0X1KMQ9_9EURY</name>
<dbReference type="Proteomes" id="UP000062043">
    <property type="component" value="Chromosome"/>
</dbReference>
<dbReference type="STRING" id="1432656.X802_10705"/>
<reference evidence="2 3" key="1">
    <citation type="submission" date="2014-01" db="EMBL/GenBank/DDBJ databases">
        <title>Genome sequencing of Thermococcus guaymasensis.</title>
        <authorList>
            <person name="Zhang X."/>
            <person name="Alvare G."/>
            <person name="Fristensky B."/>
            <person name="Chen L."/>
            <person name="Suen T."/>
            <person name="Chen Q."/>
            <person name="Ma K."/>
        </authorList>
    </citation>
    <scope>NUCLEOTIDE SEQUENCE [LARGE SCALE GENOMIC DNA]</scope>
    <source>
        <strain evidence="2 3">DSM 11113</strain>
    </source>
</reference>
<evidence type="ECO:0000313" key="3">
    <source>
        <dbReference type="Proteomes" id="UP000062043"/>
    </source>
</evidence>
<accession>A0A0X1KMQ9</accession>
<dbReference type="GO" id="GO:0016787">
    <property type="term" value="F:hydrolase activity"/>
    <property type="evidence" value="ECO:0007669"/>
    <property type="project" value="InterPro"/>
</dbReference>
<dbReference type="GeneID" id="27136119"/>
<dbReference type="EMBL" id="CP007140">
    <property type="protein sequence ID" value="AJC72571.1"/>
    <property type="molecule type" value="Genomic_DNA"/>
</dbReference>
<dbReference type="Gene3D" id="3.60.21.10">
    <property type="match status" value="1"/>
</dbReference>
<dbReference type="InterPro" id="IPR029052">
    <property type="entry name" value="Metallo-depent_PP-like"/>
</dbReference>
<keyword evidence="3" id="KW-1185">Reference proteome</keyword>
<dbReference type="InterPro" id="IPR004843">
    <property type="entry name" value="Calcineurin-like_PHP"/>
</dbReference>
<dbReference type="SUPFAM" id="SSF56300">
    <property type="entry name" value="Metallo-dependent phosphatases"/>
    <property type="match status" value="1"/>
</dbReference>
<dbReference type="Pfam" id="PF00149">
    <property type="entry name" value="Metallophos"/>
    <property type="match status" value="1"/>
</dbReference>
<dbReference type="KEGG" id="tgy:X802_10705"/>
<organism evidence="2 3">
    <name type="scientific">Thermococcus guaymasensis DSM 11113</name>
    <dbReference type="NCBI Taxonomy" id="1432656"/>
    <lineage>
        <taxon>Archaea</taxon>
        <taxon>Methanobacteriati</taxon>
        <taxon>Methanobacteriota</taxon>
        <taxon>Thermococci</taxon>
        <taxon>Thermococcales</taxon>
        <taxon>Thermococcaceae</taxon>
        <taxon>Thermococcus</taxon>
    </lineage>
</organism>
<proteinExistence type="predicted"/>
<dbReference type="OrthoDB" id="85908at2157"/>
<evidence type="ECO:0000313" key="2">
    <source>
        <dbReference type="EMBL" id="AJC72571.1"/>
    </source>
</evidence>
<feature type="domain" description="Calcineurin-like phosphoesterase" evidence="1">
    <location>
        <begin position="22"/>
        <end position="110"/>
    </location>
</feature>
<evidence type="ECO:0000259" key="1">
    <source>
        <dbReference type="Pfam" id="PF00149"/>
    </source>
</evidence>